<evidence type="ECO:0000313" key="3">
    <source>
        <dbReference type="Proteomes" id="UP000249526"/>
    </source>
</evidence>
<evidence type="ECO:0000256" key="1">
    <source>
        <dbReference type="SAM" id="Phobius"/>
    </source>
</evidence>
<protein>
    <submittedName>
        <fullName evidence="2">Uncharacterized protein</fullName>
    </submittedName>
</protein>
<keyword evidence="1" id="KW-0472">Membrane</keyword>
<dbReference type="GeneID" id="37162366"/>
<feature type="transmembrane region" description="Helical" evidence="1">
    <location>
        <begin position="33"/>
        <end position="54"/>
    </location>
</feature>
<accession>A0A8G1RB22</accession>
<proteinExistence type="predicted"/>
<dbReference type="AlphaFoldDB" id="A0A8G1RB22"/>
<dbReference type="Proteomes" id="UP000249526">
    <property type="component" value="Unassembled WGS sequence"/>
</dbReference>
<evidence type="ECO:0000313" key="2">
    <source>
        <dbReference type="EMBL" id="RAH62874.1"/>
    </source>
</evidence>
<dbReference type="RefSeq" id="XP_025520796.1">
    <property type="nucleotide sequence ID" value="XM_025658964.1"/>
</dbReference>
<organism evidence="2 3">
    <name type="scientific">Aspergillus piperis CBS 112811</name>
    <dbReference type="NCBI Taxonomy" id="1448313"/>
    <lineage>
        <taxon>Eukaryota</taxon>
        <taxon>Fungi</taxon>
        <taxon>Dikarya</taxon>
        <taxon>Ascomycota</taxon>
        <taxon>Pezizomycotina</taxon>
        <taxon>Eurotiomycetes</taxon>
        <taxon>Eurotiomycetidae</taxon>
        <taxon>Eurotiales</taxon>
        <taxon>Aspergillaceae</taxon>
        <taxon>Aspergillus</taxon>
        <taxon>Aspergillus subgen. Circumdati</taxon>
    </lineage>
</organism>
<keyword evidence="3" id="KW-1185">Reference proteome</keyword>
<keyword evidence="1" id="KW-1133">Transmembrane helix</keyword>
<keyword evidence="1" id="KW-0812">Transmembrane</keyword>
<dbReference type="EMBL" id="KZ825054">
    <property type="protein sequence ID" value="RAH62874.1"/>
    <property type="molecule type" value="Genomic_DNA"/>
</dbReference>
<gene>
    <name evidence="2" type="ORF">BO85DRAFT_444210</name>
</gene>
<reference evidence="2 3" key="1">
    <citation type="submission" date="2018-02" db="EMBL/GenBank/DDBJ databases">
        <title>The genomes of Aspergillus section Nigri reveals drivers in fungal speciation.</title>
        <authorList>
            <consortium name="DOE Joint Genome Institute"/>
            <person name="Vesth T.C."/>
            <person name="Nybo J."/>
            <person name="Theobald S."/>
            <person name="Brandl J."/>
            <person name="Frisvad J.C."/>
            <person name="Nielsen K.F."/>
            <person name="Lyhne E.K."/>
            <person name="Kogle M.E."/>
            <person name="Kuo A."/>
            <person name="Riley R."/>
            <person name="Clum A."/>
            <person name="Nolan M."/>
            <person name="Lipzen A."/>
            <person name="Salamov A."/>
            <person name="Henrissat B."/>
            <person name="Wiebenga A."/>
            <person name="De vries R.P."/>
            <person name="Grigoriev I.V."/>
            <person name="Mortensen U.H."/>
            <person name="Andersen M.R."/>
            <person name="Baker S.E."/>
        </authorList>
    </citation>
    <scope>NUCLEOTIDE SEQUENCE [LARGE SCALE GENOMIC DNA]</scope>
    <source>
        <strain evidence="2 3">CBS 112811</strain>
    </source>
</reference>
<feature type="transmembrane region" description="Helical" evidence="1">
    <location>
        <begin position="61"/>
        <end position="82"/>
    </location>
</feature>
<name>A0A8G1RB22_9EURO</name>
<sequence length="86" mass="9425">MSCVTLSLSLFSSPLLCLDWGIILSMPRVALPFSLPSPSPSPCLFCCVCVFLFAVASCRFIFYWLGLGVVSAAWHGMAWLSVELYV</sequence>